<gene>
    <name evidence="2" type="ORF">ACJRO7_004579</name>
</gene>
<organism evidence="2 3">
    <name type="scientific">Eucalyptus globulus</name>
    <name type="common">Tasmanian blue gum</name>
    <dbReference type="NCBI Taxonomy" id="34317"/>
    <lineage>
        <taxon>Eukaryota</taxon>
        <taxon>Viridiplantae</taxon>
        <taxon>Streptophyta</taxon>
        <taxon>Embryophyta</taxon>
        <taxon>Tracheophyta</taxon>
        <taxon>Spermatophyta</taxon>
        <taxon>Magnoliopsida</taxon>
        <taxon>eudicotyledons</taxon>
        <taxon>Gunneridae</taxon>
        <taxon>Pentapetalae</taxon>
        <taxon>rosids</taxon>
        <taxon>malvids</taxon>
        <taxon>Myrtales</taxon>
        <taxon>Myrtaceae</taxon>
        <taxon>Myrtoideae</taxon>
        <taxon>Eucalypteae</taxon>
        <taxon>Eucalyptus</taxon>
    </lineage>
</organism>
<name>A0ABD3IZF6_EUCGL</name>
<feature type="transmembrane region" description="Helical" evidence="1">
    <location>
        <begin position="24"/>
        <end position="42"/>
    </location>
</feature>
<evidence type="ECO:0000313" key="3">
    <source>
        <dbReference type="Proteomes" id="UP001634007"/>
    </source>
</evidence>
<sequence>MATSGPEHENRIVKLKTSINRVRFYLAQTSALHFVSLVFILGSLTSSNFGCTDAWMPVALVLLATALFSFIYVRQVLRLVDLHVKLNAAKLGASWDEEDGARMRTHWNGYAILAVVCSLFCAGVMSVIWVMLTCQHA</sequence>
<keyword evidence="1" id="KW-0812">Transmembrane</keyword>
<evidence type="ECO:0000256" key="1">
    <source>
        <dbReference type="SAM" id="Phobius"/>
    </source>
</evidence>
<keyword evidence="3" id="KW-1185">Reference proteome</keyword>
<accession>A0ABD3IZF6</accession>
<dbReference type="Proteomes" id="UP001634007">
    <property type="component" value="Unassembled WGS sequence"/>
</dbReference>
<protein>
    <recommendedName>
        <fullName evidence="4">DUF202 domain-containing protein</fullName>
    </recommendedName>
</protein>
<feature type="transmembrane region" description="Helical" evidence="1">
    <location>
        <begin position="54"/>
        <end position="73"/>
    </location>
</feature>
<comment type="caution">
    <text evidence="2">The sequence shown here is derived from an EMBL/GenBank/DDBJ whole genome shotgun (WGS) entry which is preliminary data.</text>
</comment>
<evidence type="ECO:0000313" key="2">
    <source>
        <dbReference type="EMBL" id="KAL3719624.1"/>
    </source>
</evidence>
<keyword evidence="1" id="KW-1133">Transmembrane helix</keyword>
<feature type="transmembrane region" description="Helical" evidence="1">
    <location>
        <begin position="110"/>
        <end position="132"/>
    </location>
</feature>
<dbReference type="AlphaFoldDB" id="A0ABD3IZF6"/>
<reference evidence="2 3" key="1">
    <citation type="submission" date="2024-11" db="EMBL/GenBank/DDBJ databases">
        <title>Chromosome-level genome assembly of Eucalyptus globulus Labill. provides insights into its genome evolution.</title>
        <authorList>
            <person name="Li X."/>
        </authorList>
    </citation>
    <scope>NUCLEOTIDE SEQUENCE [LARGE SCALE GENOMIC DNA]</scope>
    <source>
        <strain evidence="2">CL2024</strain>
        <tissue evidence="2">Fresh tender leaves</tissue>
    </source>
</reference>
<keyword evidence="1" id="KW-0472">Membrane</keyword>
<dbReference type="EMBL" id="JBJKBG010000010">
    <property type="protein sequence ID" value="KAL3719624.1"/>
    <property type="molecule type" value="Genomic_DNA"/>
</dbReference>
<proteinExistence type="predicted"/>
<evidence type="ECO:0008006" key="4">
    <source>
        <dbReference type="Google" id="ProtNLM"/>
    </source>
</evidence>